<dbReference type="GO" id="GO:0002188">
    <property type="term" value="P:translation reinitiation"/>
    <property type="evidence" value="ECO:0007669"/>
    <property type="project" value="UniProtKB-UniRule"/>
</dbReference>
<keyword evidence="6" id="KW-1185">Reference proteome</keyword>
<evidence type="ECO:0000313" key="5">
    <source>
        <dbReference type="EMBL" id="ASI14048.1"/>
    </source>
</evidence>
<dbReference type="PROSITE" id="PS50296">
    <property type="entry name" value="SUI1"/>
    <property type="match status" value="1"/>
</dbReference>
<dbReference type="RefSeq" id="WP_088820310.1">
    <property type="nucleotide sequence ID" value="NZ_CP019964.1"/>
</dbReference>
<feature type="domain" description="SUI1" evidence="4">
    <location>
        <begin position="28"/>
        <end position="92"/>
    </location>
</feature>
<evidence type="ECO:0000256" key="3">
    <source>
        <dbReference type="PIRNR" id="PIRNR037511"/>
    </source>
</evidence>
<keyword evidence="1 3" id="KW-0810">Translation regulation</keyword>
<dbReference type="PIRSF" id="PIRSF037511">
    <property type="entry name" value="Transl_init_SUI1_pro"/>
    <property type="match status" value="1"/>
</dbReference>
<evidence type="ECO:0000259" key="4">
    <source>
        <dbReference type="PROSITE" id="PS50296"/>
    </source>
</evidence>
<gene>
    <name evidence="5" type="ORF">Mia14_0750</name>
</gene>
<dbReference type="GO" id="GO:0001731">
    <property type="term" value="P:formation of translation preinitiation complex"/>
    <property type="evidence" value="ECO:0007669"/>
    <property type="project" value="UniProtKB-UniRule"/>
</dbReference>
<dbReference type="CDD" id="cd11567">
    <property type="entry name" value="YciH_like"/>
    <property type="match status" value="1"/>
</dbReference>
<dbReference type="InterPro" id="IPR005872">
    <property type="entry name" value="SUI1_arc_bac"/>
</dbReference>
<evidence type="ECO:0000256" key="2">
    <source>
        <dbReference type="ARBA" id="ARBA00022917"/>
    </source>
</evidence>
<dbReference type="Gene3D" id="3.30.780.10">
    <property type="entry name" value="SUI1-like domain"/>
    <property type="match status" value="1"/>
</dbReference>
<dbReference type="SUPFAM" id="SSF55159">
    <property type="entry name" value="eIF1-like"/>
    <property type="match status" value="1"/>
</dbReference>
<dbReference type="GO" id="GO:0003743">
    <property type="term" value="F:translation initiation factor activity"/>
    <property type="evidence" value="ECO:0007669"/>
    <property type="project" value="UniProtKB-UniRule"/>
</dbReference>
<dbReference type="EMBL" id="CP019964">
    <property type="protein sequence ID" value="ASI14048.1"/>
    <property type="molecule type" value="Genomic_DNA"/>
</dbReference>
<sequence>MSEICPKCGLPKELCVCDVLDKETETKIKIYKKKAKFNKVMTVIEGIAANSIEETTKDLKRLLACGGTYKGNQIELQGDHREATKKALINIGYKASGIDLE</sequence>
<dbReference type="AlphaFoldDB" id="A0A218NNI8"/>
<dbReference type="GO" id="GO:0006417">
    <property type="term" value="P:regulation of translation"/>
    <property type="evidence" value="ECO:0007669"/>
    <property type="project" value="UniProtKB-KW"/>
</dbReference>
<dbReference type="Pfam" id="PF01253">
    <property type="entry name" value="SUI1"/>
    <property type="match status" value="1"/>
</dbReference>
<evidence type="ECO:0000313" key="6">
    <source>
        <dbReference type="Proteomes" id="UP000197679"/>
    </source>
</evidence>
<dbReference type="InterPro" id="IPR001950">
    <property type="entry name" value="SUI1"/>
</dbReference>
<dbReference type="InterPro" id="IPR036877">
    <property type="entry name" value="SUI1_dom_sf"/>
</dbReference>
<name>A0A218NNI8_9ARCH</name>
<keyword evidence="2 3" id="KW-0648">Protein biosynthesis</keyword>
<proteinExistence type="inferred from homology"/>
<comment type="similarity">
    <text evidence="3">Belongs to the SUI1 family.</text>
</comment>
<dbReference type="GeneID" id="33314302"/>
<dbReference type="NCBIfam" id="NF002096">
    <property type="entry name" value="PRK00939.1"/>
    <property type="match status" value="1"/>
</dbReference>
<evidence type="ECO:0000256" key="1">
    <source>
        <dbReference type="ARBA" id="ARBA00022845"/>
    </source>
</evidence>
<organism evidence="5 6">
    <name type="scientific">Candidatus Mancarchaeum acidiphilum</name>
    <dbReference type="NCBI Taxonomy" id="1920749"/>
    <lineage>
        <taxon>Archaea</taxon>
        <taxon>Candidatus Micrarchaeota</taxon>
        <taxon>Candidatus Mancarchaeum</taxon>
    </lineage>
</organism>
<dbReference type="OrthoDB" id="11182at2157"/>
<dbReference type="Proteomes" id="UP000197679">
    <property type="component" value="Chromosome"/>
</dbReference>
<keyword evidence="5" id="KW-0396">Initiation factor</keyword>
<protein>
    <recommendedName>
        <fullName evidence="3">Protein translation factor SUI1 homolog</fullName>
    </recommendedName>
</protein>
<reference evidence="5 6" key="1">
    <citation type="journal article" date="2017" name="Nat. Commun.">
        <title>'ARMAN' archaea depend on association with euryarchaeal host in culture and in situ.</title>
        <authorList>
            <person name="Golyshina O."/>
            <person name="Toshchakov S."/>
            <person name="Makarova K."/>
            <person name="Gavrilov S."/>
            <person name="Korzhenkov A."/>
            <person name="La Cono V."/>
            <person name="Arcadi E."/>
            <person name="Nechitaylo T."/>
            <person name="Ferrer M."/>
            <person name="Kublanov I."/>
            <person name="Wolf Y."/>
            <person name="Yakimov M."/>
            <person name="Golyshin P."/>
            <person name="Slesarev A."/>
            <person name="Kozyavkin S."/>
        </authorList>
    </citation>
    <scope>NUCLEOTIDE SEQUENCE [LARGE SCALE GENOMIC DNA]</scope>
    <source>
        <strain evidence="5 6">Mia14</strain>
    </source>
</reference>
<accession>A0A218NNI8</accession>
<dbReference type="KEGG" id="marh:Mia14_0750"/>